<dbReference type="Proteomes" id="UP000199283">
    <property type="component" value="Unassembled WGS sequence"/>
</dbReference>
<proteinExistence type="predicted"/>
<gene>
    <name evidence="2" type="ORF">SAMN04488526_1980</name>
</gene>
<reference evidence="2 3" key="1">
    <citation type="submission" date="2016-10" db="EMBL/GenBank/DDBJ databases">
        <authorList>
            <person name="de Groot N.N."/>
        </authorList>
    </citation>
    <scope>NUCLEOTIDE SEQUENCE [LARGE SCALE GENOMIC DNA]</scope>
    <source>
        <strain evidence="2 3">DSM 14858</strain>
    </source>
</reference>
<dbReference type="STRING" id="188906.SAMN04488526_1980"/>
<dbReference type="RefSeq" id="WP_092762304.1">
    <property type="nucleotide sequence ID" value="NZ_FNZQ01000003.1"/>
</dbReference>
<evidence type="ECO:0000313" key="3">
    <source>
        <dbReference type="Proteomes" id="UP000199283"/>
    </source>
</evidence>
<feature type="region of interest" description="Disordered" evidence="1">
    <location>
        <begin position="27"/>
        <end position="86"/>
    </location>
</feature>
<dbReference type="OrthoDB" id="7659217at2"/>
<keyword evidence="3" id="KW-1185">Reference proteome</keyword>
<name>A0A1H7MLY6_9RHOB</name>
<evidence type="ECO:0000256" key="1">
    <source>
        <dbReference type="SAM" id="MobiDB-lite"/>
    </source>
</evidence>
<protein>
    <submittedName>
        <fullName evidence="2">Uncharacterized protein</fullName>
    </submittedName>
</protein>
<sequence>MTSFAAWISAGILTMLVARAVWVLRSEATQEDDGRPRGIPPGDGYTEITSDYSSGLGGGNQLTTRVPQDPQEYARSFVPKRDRQRS</sequence>
<dbReference type="AlphaFoldDB" id="A0A1H7MLY6"/>
<accession>A0A1H7MLY6</accession>
<evidence type="ECO:0000313" key="2">
    <source>
        <dbReference type="EMBL" id="SEL11868.1"/>
    </source>
</evidence>
<dbReference type="EMBL" id="FNZQ01000003">
    <property type="protein sequence ID" value="SEL11868.1"/>
    <property type="molecule type" value="Genomic_DNA"/>
</dbReference>
<organism evidence="2 3">
    <name type="scientific">Jannaschia helgolandensis</name>
    <dbReference type="NCBI Taxonomy" id="188906"/>
    <lineage>
        <taxon>Bacteria</taxon>
        <taxon>Pseudomonadati</taxon>
        <taxon>Pseudomonadota</taxon>
        <taxon>Alphaproteobacteria</taxon>
        <taxon>Rhodobacterales</taxon>
        <taxon>Roseobacteraceae</taxon>
        <taxon>Jannaschia</taxon>
    </lineage>
</organism>